<evidence type="ECO:0000256" key="8">
    <source>
        <dbReference type="ARBA" id="ARBA00023316"/>
    </source>
</evidence>
<evidence type="ECO:0000256" key="3">
    <source>
        <dbReference type="ARBA" id="ARBA00022692"/>
    </source>
</evidence>
<dbReference type="Gene3D" id="1.10.3810.10">
    <property type="entry name" value="Biosynthetic peptidoglycan transglycosylase-like"/>
    <property type="match status" value="1"/>
</dbReference>
<evidence type="ECO:0000313" key="11">
    <source>
        <dbReference type="Proteomes" id="UP000263486"/>
    </source>
</evidence>
<keyword evidence="7" id="KW-0472">Membrane</keyword>
<dbReference type="EMBL" id="QUAJ01000063">
    <property type="protein sequence ID" value="REI39241.1"/>
    <property type="molecule type" value="Genomic_DNA"/>
</dbReference>
<dbReference type="Pfam" id="PF00912">
    <property type="entry name" value="Transgly"/>
    <property type="match status" value="1"/>
</dbReference>
<evidence type="ECO:0000256" key="1">
    <source>
        <dbReference type="ARBA" id="ARBA00004370"/>
    </source>
</evidence>
<gene>
    <name evidence="10" type="ORF">DYH56_15530</name>
</gene>
<name>A0ABX9KCR9_9FUSO</name>
<dbReference type="Proteomes" id="UP000263486">
    <property type="component" value="Unassembled WGS sequence"/>
</dbReference>
<dbReference type="InterPro" id="IPR050396">
    <property type="entry name" value="Glycosyltr_51/Transpeptidase"/>
</dbReference>
<keyword evidence="3" id="KW-0812">Transmembrane</keyword>
<keyword evidence="5" id="KW-0573">Peptidoglycan synthesis</keyword>
<keyword evidence="4" id="KW-0133">Cell shape</keyword>
<evidence type="ECO:0000256" key="4">
    <source>
        <dbReference type="ARBA" id="ARBA00022960"/>
    </source>
</evidence>
<feature type="non-terminal residue" evidence="10">
    <location>
        <position position="1"/>
    </location>
</feature>
<keyword evidence="2" id="KW-0808">Transferase</keyword>
<evidence type="ECO:0000256" key="2">
    <source>
        <dbReference type="ARBA" id="ARBA00022679"/>
    </source>
</evidence>
<organism evidence="10 11">
    <name type="scientific">Psychrilyobacter piezotolerans</name>
    <dbReference type="NCBI Taxonomy" id="2293438"/>
    <lineage>
        <taxon>Bacteria</taxon>
        <taxon>Fusobacteriati</taxon>
        <taxon>Fusobacteriota</taxon>
        <taxon>Fusobacteriia</taxon>
        <taxon>Fusobacteriales</taxon>
        <taxon>Fusobacteriaceae</taxon>
        <taxon>Psychrilyobacter</taxon>
    </lineage>
</organism>
<sequence length="174" mass="20856">DKRFCKHFGIDLIGIFRAIIINNRSKKRKQGASTITQQIYDIKREKKKLIRDRTYRRKVKQALYSLKIELLEEKHEILKYYLENVYLGKRYYGIENAAQGYFGKTLDLLKKEEIFFIIERIASPNKLLKNRVRTLLNRKIIKSSFSKYELKNLLDLYVKFQKGELCQKNNTKLV</sequence>
<evidence type="ECO:0000256" key="5">
    <source>
        <dbReference type="ARBA" id="ARBA00022984"/>
    </source>
</evidence>
<keyword evidence="11" id="KW-1185">Reference proteome</keyword>
<dbReference type="InterPro" id="IPR036950">
    <property type="entry name" value="PBP_transglycosylase"/>
</dbReference>
<accession>A0ABX9KCR9</accession>
<dbReference type="RefSeq" id="WP_199533059.1">
    <property type="nucleotide sequence ID" value="NZ_QUAJ01000063.1"/>
</dbReference>
<protein>
    <recommendedName>
        <fullName evidence="9">Glycosyl transferase family 51 domain-containing protein</fullName>
    </recommendedName>
</protein>
<reference evidence="10 11" key="1">
    <citation type="submission" date="2018-08" db="EMBL/GenBank/DDBJ databases">
        <title>Draft genome sequence of Psychrilyobacter sp. strain SD5 isolated from Black Sea water.</title>
        <authorList>
            <person name="Yadav S."/>
            <person name="Villanueva L."/>
            <person name="Damste J.S.S."/>
        </authorList>
    </citation>
    <scope>NUCLEOTIDE SEQUENCE [LARGE SCALE GENOMIC DNA]</scope>
    <source>
        <strain evidence="10 11">SD5</strain>
    </source>
</reference>
<dbReference type="InterPro" id="IPR001264">
    <property type="entry name" value="Glyco_trans_51"/>
</dbReference>
<comment type="subcellular location">
    <subcellularLocation>
        <location evidence="1">Membrane</location>
    </subcellularLocation>
</comment>
<dbReference type="InterPro" id="IPR023346">
    <property type="entry name" value="Lysozyme-like_dom_sf"/>
</dbReference>
<comment type="caution">
    <text evidence="10">The sequence shown here is derived from an EMBL/GenBank/DDBJ whole genome shotgun (WGS) entry which is preliminary data.</text>
</comment>
<evidence type="ECO:0000256" key="7">
    <source>
        <dbReference type="ARBA" id="ARBA00023136"/>
    </source>
</evidence>
<evidence type="ECO:0000256" key="6">
    <source>
        <dbReference type="ARBA" id="ARBA00022989"/>
    </source>
</evidence>
<dbReference type="SUPFAM" id="SSF53955">
    <property type="entry name" value="Lysozyme-like"/>
    <property type="match status" value="1"/>
</dbReference>
<evidence type="ECO:0000259" key="9">
    <source>
        <dbReference type="Pfam" id="PF00912"/>
    </source>
</evidence>
<feature type="domain" description="Glycosyl transferase family 51" evidence="9">
    <location>
        <begin position="1"/>
        <end position="131"/>
    </location>
</feature>
<dbReference type="PANTHER" id="PTHR32282:SF27">
    <property type="entry name" value="PENICILLIN-BINDING PROTEIN 1A"/>
    <property type="match status" value="1"/>
</dbReference>
<proteinExistence type="predicted"/>
<keyword evidence="8" id="KW-0961">Cell wall biogenesis/degradation</keyword>
<evidence type="ECO:0000313" key="10">
    <source>
        <dbReference type="EMBL" id="REI39241.1"/>
    </source>
</evidence>
<keyword evidence="6" id="KW-1133">Transmembrane helix</keyword>
<dbReference type="PANTHER" id="PTHR32282">
    <property type="entry name" value="BINDING PROTEIN TRANSPEPTIDASE, PUTATIVE-RELATED"/>
    <property type="match status" value="1"/>
</dbReference>